<proteinExistence type="predicted"/>
<evidence type="ECO:0000313" key="3">
    <source>
        <dbReference type="EMBL" id="QOY50963.1"/>
    </source>
</evidence>
<dbReference type="PROSITE" id="PS50268">
    <property type="entry name" value="CADHERIN_2"/>
    <property type="match status" value="1"/>
</dbReference>
<keyword evidence="4" id="KW-1185">Reference proteome</keyword>
<evidence type="ECO:0000256" key="1">
    <source>
        <dbReference type="SAM" id="SignalP"/>
    </source>
</evidence>
<accession>A0A7S7LTA8</accession>
<name>A0A7S7LTA8_9BACT</name>
<feature type="chain" id="PRO_5032430449" description="Cadherin domain-containing protein" evidence="1">
    <location>
        <begin position="22"/>
        <end position="1301"/>
    </location>
</feature>
<dbReference type="SUPFAM" id="SSF63829">
    <property type="entry name" value="Calcium-dependent phosphotriesterase"/>
    <property type="match status" value="1"/>
</dbReference>
<feature type="domain" description="Cadherin" evidence="2">
    <location>
        <begin position="848"/>
        <end position="953"/>
    </location>
</feature>
<dbReference type="RefSeq" id="WP_194368082.1">
    <property type="nucleotide sequence ID" value="NZ_CP054492.1"/>
</dbReference>
<dbReference type="InterPro" id="IPR002126">
    <property type="entry name" value="Cadherin-like_dom"/>
</dbReference>
<reference evidence="3 4" key="1">
    <citation type="submission" date="2020-05" db="EMBL/GenBank/DDBJ databases">
        <title>Sulfurimonas marisnigri, sp. nov., and Sulfurimonas baltica, sp. nov., manganese oxide reducing chemolithoautotrophs of the class Epsilonproteobacteria isolated from the pelagic redoxclines of the Black and Baltic Seas and emended description of the genus Sulfurimonas.</title>
        <authorList>
            <person name="Henkel J.V."/>
            <person name="Laudan C."/>
            <person name="Werner J."/>
            <person name="Neu T."/>
            <person name="Plewe S."/>
            <person name="Sproer C."/>
            <person name="Bunk B."/>
            <person name="Schulz-Vogt H.N."/>
        </authorList>
    </citation>
    <scope>NUCLEOTIDE SEQUENCE [LARGE SCALE GENOMIC DNA]</scope>
    <source>
        <strain evidence="3 4">GD2</strain>
    </source>
</reference>
<dbReference type="SUPFAM" id="SSF49313">
    <property type="entry name" value="Cadherin-like"/>
    <property type="match status" value="1"/>
</dbReference>
<dbReference type="InterPro" id="IPR013783">
    <property type="entry name" value="Ig-like_fold"/>
</dbReference>
<dbReference type="GO" id="GO:0007156">
    <property type="term" value="P:homophilic cell adhesion via plasma membrane adhesion molecules"/>
    <property type="evidence" value="ECO:0007669"/>
    <property type="project" value="InterPro"/>
</dbReference>
<sequence>MKVFRLKAFMLMLVLTTVLQAGTLSNTSYVADSYLAGAKTNYTVKFTTQTVIPVGNSVYYRNLYSYPFTFSHVIDSSANNNEIDCNQSIQSMTISNMSGFTTTCRSWNNKVLEMKIDQEIPASSTVEIVLKDINNPATAGTYTILTSDIHFPADDSGYPIDVWPENLNTTIINNTAPTAQNITVTTDEDTSKIFGDTEANAINFYDANGDAFDSMYVTTLPTKGTLTLSDVNVTLNQRVLATELSNLKYTPVVNGNGTPYDSFGFKVNNGNLNSTSEYTVTINVTAVDDVPTIISRPITSVDKDSTYSYTLGGSDVDGDNLTWSLGTTLPSWLTLTQPSTTIETYGASVLRAAGTAMDSEGNIYVAQSYLYPDTDPAVALSIYKITPDSTTAEFATLDIEASARNIHDMEIVGDNIYISDYNSGKITTISLSNPQNGETLFKVMSAPMGLTYKDGFLYVGEAGTSKISKVEISTGISSVYLSGVYGYPKFDSSGKLYVATYTGRKLEKYDGTTKIASIDFVGLPTGVAITSDGSIYVPMFNFGTDYADAVGVKKVEADFSSMSDISTTGSILGIELTPSGRLVWSINEQNKLATLETSYMISGTPTSADVGEHNVSLVLSDGTNSVDHNFTITVNNVNDAPTANDFNFTIDEDTNKTFESNDFNFTDIDVGDSLDSIYITTLPSAGALTLSDVNVTLNQGINVADIPNLKFTPVANANGTPYATIGFKVNDGESNSTSAYTATINVNAVDDAPVIDTIGNFIKDEDSNDFNVTLNAVDAEGDEISYLVTSSDNSKVTVTIVDGKVVITPLEDANGVVTVTIRATSNGKDTLETFDVALTGVNDMSSIDTIFADINIQEDNGTSSYDLNISDVDGDALTVTMTSSDSGILMVSPNWTNPLDQAAWSQTLDYNLTTVADANGEVTITVTVRDENDAAVSKTFTVDVTPVNDAPEFAIAETKIVYKNFVDVNITLLGTDVEEDPLTYTAVIEDDSLASVSFTNNVLIFEAIDGAVGSSDINITLSDGDLNVSNILHFTVLPLEDGEDVEKVGVVDYESDENGTTTTLSIDNNLTISTKEDTNGTVTHEITVAGKVITATSDLNGSEVAFTESGVKTTYSDVNLSLEVNASVTGEASHILTVAGKTTTATSEKVGASTRINKDVNGSIEIVTSVDVNGTQVSVKAKADGTAEHSVVTPSGTSIATSKVVGAATVIKATGEVQTEVGTTEVAGYAIRAVVITNTDGTTHTQFERVSTTDKNDRTIVSRTLKESTAFDAGNNVQIDDINGVLYIKTQAHLTTDLVIE</sequence>
<evidence type="ECO:0000313" key="4">
    <source>
        <dbReference type="Proteomes" id="UP000593994"/>
    </source>
</evidence>
<dbReference type="KEGG" id="sbal:HUE88_07345"/>
<dbReference type="InterPro" id="IPR040853">
    <property type="entry name" value="RapA2_cadherin-like"/>
</dbReference>
<dbReference type="GO" id="GO:0016020">
    <property type="term" value="C:membrane"/>
    <property type="evidence" value="ECO:0007669"/>
    <property type="project" value="InterPro"/>
</dbReference>
<protein>
    <recommendedName>
        <fullName evidence="2">Cadherin domain-containing protein</fullName>
    </recommendedName>
</protein>
<organism evidence="3 4">
    <name type="scientific">Candidatus Sulfurimonas baltica</name>
    <dbReference type="NCBI Taxonomy" id="2740404"/>
    <lineage>
        <taxon>Bacteria</taxon>
        <taxon>Pseudomonadati</taxon>
        <taxon>Campylobacterota</taxon>
        <taxon>Epsilonproteobacteria</taxon>
        <taxon>Campylobacterales</taxon>
        <taxon>Sulfurimonadaceae</taxon>
        <taxon>Sulfurimonas</taxon>
    </lineage>
</organism>
<dbReference type="Pfam" id="PF17803">
    <property type="entry name" value="Cadherin_4"/>
    <property type="match status" value="1"/>
</dbReference>
<dbReference type="InterPro" id="IPR015919">
    <property type="entry name" value="Cadherin-like_sf"/>
</dbReference>
<keyword evidence="1" id="KW-0732">Signal</keyword>
<evidence type="ECO:0000259" key="2">
    <source>
        <dbReference type="PROSITE" id="PS50268"/>
    </source>
</evidence>
<dbReference type="GO" id="GO:0005509">
    <property type="term" value="F:calcium ion binding"/>
    <property type="evidence" value="ECO:0007669"/>
    <property type="project" value="InterPro"/>
</dbReference>
<dbReference type="Proteomes" id="UP000593994">
    <property type="component" value="Chromosome"/>
</dbReference>
<feature type="signal peptide" evidence="1">
    <location>
        <begin position="1"/>
        <end position="21"/>
    </location>
</feature>
<dbReference type="EMBL" id="CP054492">
    <property type="protein sequence ID" value="QOY50963.1"/>
    <property type="molecule type" value="Genomic_DNA"/>
</dbReference>
<dbReference type="Gene3D" id="2.60.40.10">
    <property type="entry name" value="Immunoglobulins"/>
    <property type="match status" value="3"/>
</dbReference>
<gene>
    <name evidence="3" type="ORF">HUE88_07345</name>
</gene>